<organism evidence="2 3">
    <name type="scientific">Modicisalibacter zincidurans</name>
    <dbReference type="NCBI Taxonomy" id="1178777"/>
    <lineage>
        <taxon>Bacteria</taxon>
        <taxon>Pseudomonadati</taxon>
        <taxon>Pseudomonadota</taxon>
        <taxon>Gammaproteobacteria</taxon>
        <taxon>Oceanospirillales</taxon>
        <taxon>Halomonadaceae</taxon>
        <taxon>Modicisalibacter</taxon>
    </lineage>
</organism>
<keyword evidence="1" id="KW-0732">Signal</keyword>
<keyword evidence="3" id="KW-1185">Reference proteome</keyword>
<dbReference type="Proteomes" id="UP001500074">
    <property type="component" value="Unassembled WGS sequence"/>
</dbReference>
<protein>
    <submittedName>
        <fullName evidence="2">ABC transporter substrate-binding protein</fullName>
    </submittedName>
</protein>
<dbReference type="PANTHER" id="PTHR30222:SF2">
    <property type="entry name" value="ABC TRANSPORTER SUBSTRATE-BINDING PROTEIN"/>
    <property type="match status" value="1"/>
</dbReference>
<dbReference type="PANTHER" id="PTHR30222">
    <property type="entry name" value="SPERMIDINE/PUTRESCINE-BINDING PERIPLASMIC PROTEIN"/>
    <property type="match status" value="1"/>
</dbReference>
<name>A0ABP9RMG4_9GAMM</name>
<accession>A0ABP9RMG4</accession>
<dbReference type="Pfam" id="PF13416">
    <property type="entry name" value="SBP_bac_8"/>
    <property type="match status" value="1"/>
</dbReference>
<reference evidence="3" key="1">
    <citation type="journal article" date="2019" name="Int. J. Syst. Evol. Microbiol.">
        <title>The Global Catalogue of Microorganisms (GCM) 10K type strain sequencing project: providing services to taxonomists for standard genome sequencing and annotation.</title>
        <authorList>
            <consortium name="The Broad Institute Genomics Platform"/>
            <consortium name="The Broad Institute Genome Sequencing Center for Infectious Disease"/>
            <person name="Wu L."/>
            <person name="Ma J."/>
        </authorList>
    </citation>
    <scope>NUCLEOTIDE SEQUENCE [LARGE SCALE GENOMIC DNA]</scope>
    <source>
        <strain evidence="3">JCM 18472</strain>
    </source>
</reference>
<evidence type="ECO:0000313" key="2">
    <source>
        <dbReference type="EMBL" id="GAA5179612.1"/>
    </source>
</evidence>
<gene>
    <name evidence="2" type="ORF">GCM10023342_31760</name>
</gene>
<dbReference type="InterPro" id="IPR006059">
    <property type="entry name" value="SBP"/>
</dbReference>
<dbReference type="Gene3D" id="3.40.190.10">
    <property type="entry name" value="Periplasmic binding protein-like II"/>
    <property type="match status" value="2"/>
</dbReference>
<comment type="caution">
    <text evidence="2">The sequence shown here is derived from an EMBL/GenBank/DDBJ whole genome shotgun (WGS) entry which is preliminary data.</text>
</comment>
<dbReference type="RefSeq" id="WP_051907495.1">
    <property type="nucleotide sequence ID" value="NZ_BAABKI010000052.1"/>
</dbReference>
<sequence length="376" mass="41460">MNNTRLFKGTLIKDTLIKGAVAGAFGLSTLTLAVSAQAETLNIVSWGGAYSMSQQKAYNEPWMKKSGDEIVNIDRSGNALAGLRAQSQAGNVTWDLVDMLPADALIACAEGLIEPLDHDALLADAPDGTPPSEDFIENSLDECFVPSIVYSNIVAFNTEMFPEDKQPSTIADVFDLENYPGKRTLMRKPINNLEWALVADGVAPEDVYDVLETEEGVARAFAKLDTIKDQVIWWEEGAQPPQLLADQEVAFGSAYNGRIFNAAANEGQPFEIIWDAQVFELDGWVVPTGKLDKVKDYLYFATDTQRLADQAKYISYGPARKSSAKMVTTLAGTDIEMKPHMPTYGPNFETAIPKDNEFWADHNDELTQRFNAWLAQ</sequence>
<evidence type="ECO:0000313" key="3">
    <source>
        <dbReference type="Proteomes" id="UP001500074"/>
    </source>
</evidence>
<proteinExistence type="predicted"/>
<dbReference type="SUPFAM" id="SSF53850">
    <property type="entry name" value="Periplasmic binding protein-like II"/>
    <property type="match status" value="1"/>
</dbReference>
<dbReference type="EMBL" id="BAABKI010000052">
    <property type="protein sequence ID" value="GAA5179612.1"/>
    <property type="molecule type" value="Genomic_DNA"/>
</dbReference>
<evidence type="ECO:0000256" key="1">
    <source>
        <dbReference type="ARBA" id="ARBA00022729"/>
    </source>
</evidence>